<accession>A0A0L0FXW4</accession>
<evidence type="ECO:0000256" key="2">
    <source>
        <dbReference type="ARBA" id="ARBA00022980"/>
    </source>
</evidence>
<dbReference type="InterPro" id="IPR005823">
    <property type="entry name" value="Ribosomal_uL13_bac-type"/>
</dbReference>
<dbReference type="RefSeq" id="XP_014155572.1">
    <property type="nucleotide sequence ID" value="XM_014300097.1"/>
</dbReference>
<dbReference type="PANTHER" id="PTHR11545">
    <property type="entry name" value="RIBOSOMAL PROTEIN L13"/>
    <property type="match status" value="1"/>
</dbReference>
<evidence type="ECO:0000256" key="1">
    <source>
        <dbReference type="ARBA" id="ARBA00006227"/>
    </source>
</evidence>
<dbReference type="Proteomes" id="UP000054560">
    <property type="component" value="Unassembled WGS sequence"/>
</dbReference>
<name>A0A0L0FXW4_9EUKA</name>
<dbReference type="SUPFAM" id="SSF52161">
    <property type="entry name" value="Ribosomal protein L13"/>
    <property type="match status" value="1"/>
</dbReference>
<dbReference type="HAMAP" id="MF_01366">
    <property type="entry name" value="Ribosomal_uL13"/>
    <property type="match status" value="1"/>
</dbReference>
<sequence length="173" mass="19496">MCHIALRYACPQNILTFTPKWWLVDASGVPVGRLATQLTAVLQGKNKPIYHPSVDVGDYVVVINAEKIALSGKKWDQKVYRHHTGYPGGLKSIKAKNLLEKKPTEIIRKATYGMLPKNDLRLQRIRKLHVFPTEKHPFADNVGQNIITPTKTGGKMYGKSKEIPLVVEMLEIK</sequence>
<dbReference type="NCBIfam" id="TIGR01066">
    <property type="entry name" value="rplM_bact"/>
    <property type="match status" value="1"/>
</dbReference>
<dbReference type="InterPro" id="IPR005822">
    <property type="entry name" value="Ribosomal_uL13"/>
</dbReference>
<dbReference type="GO" id="GO:0017148">
    <property type="term" value="P:negative regulation of translation"/>
    <property type="evidence" value="ECO:0007669"/>
    <property type="project" value="TreeGrafter"/>
</dbReference>
<gene>
    <name evidence="4" type="ORF">SARC_06024</name>
</gene>
<dbReference type="GO" id="GO:0003735">
    <property type="term" value="F:structural constituent of ribosome"/>
    <property type="evidence" value="ECO:0007669"/>
    <property type="project" value="InterPro"/>
</dbReference>
<dbReference type="PANTHER" id="PTHR11545:SF2">
    <property type="entry name" value="LARGE RIBOSOMAL SUBUNIT PROTEIN UL13M"/>
    <property type="match status" value="1"/>
</dbReference>
<dbReference type="GO" id="GO:0003729">
    <property type="term" value="F:mRNA binding"/>
    <property type="evidence" value="ECO:0007669"/>
    <property type="project" value="TreeGrafter"/>
</dbReference>
<keyword evidence="5" id="KW-1185">Reference proteome</keyword>
<protein>
    <submittedName>
        <fullName evidence="4">50S ribosomal protein L13</fullName>
    </submittedName>
</protein>
<evidence type="ECO:0000313" key="4">
    <source>
        <dbReference type="EMBL" id="KNC81670.1"/>
    </source>
</evidence>
<dbReference type="STRING" id="667725.A0A0L0FXW4"/>
<dbReference type="GO" id="GO:0006412">
    <property type="term" value="P:translation"/>
    <property type="evidence" value="ECO:0007669"/>
    <property type="project" value="InterPro"/>
</dbReference>
<keyword evidence="3" id="KW-0687">Ribonucleoprotein</keyword>
<proteinExistence type="inferred from homology"/>
<dbReference type="CDD" id="cd00392">
    <property type="entry name" value="Ribosomal_L13"/>
    <property type="match status" value="1"/>
</dbReference>
<dbReference type="Pfam" id="PF00572">
    <property type="entry name" value="Ribosomal_L13"/>
    <property type="match status" value="1"/>
</dbReference>
<dbReference type="eggNOG" id="KOG3203">
    <property type="taxonomic scope" value="Eukaryota"/>
</dbReference>
<evidence type="ECO:0000313" key="5">
    <source>
        <dbReference type="Proteomes" id="UP000054560"/>
    </source>
</evidence>
<dbReference type="InterPro" id="IPR036899">
    <property type="entry name" value="Ribosomal_uL13_sf"/>
</dbReference>
<organism evidence="4 5">
    <name type="scientific">Sphaeroforma arctica JP610</name>
    <dbReference type="NCBI Taxonomy" id="667725"/>
    <lineage>
        <taxon>Eukaryota</taxon>
        <taxon>Ichthyosporea</taxon>
        <taxon>Ichthyophonida</taxon>
        <taxon>Sphaeroforma</taxon>
    </lineage>
</organism>
<reference evidence="4 5" key="1">
    <citation type="submission" date="2011-02" db="EMBL/GenBank/DDBJ databases">
        <title>The Genome Sequence of Sphaeroforma arctica JP610.</title>
        <authorList>
            <consortium name="The Broad Institute Genome Sequencing Platform"/>
            <person name="Russ C."/>
            <person name="Cuomo C."/>
            <person name="Young S.K."/>
            <person name="Zeng Q."/>
            <person name="Gargeya S."/>
            <person name="Alvarado L."/>
            <person name="Berlin A."/>
            <person name="Chapman S.B."/>
            <person name="Chen Z."/>
            <person name="Freedman E."/>
            <person name="Gellesch M."/>
            <person name="Goldberg J."/>
            <person name="Griggs A."/>
            <person name="Gujja S."/>
            <person name="Heilman E."/>
            <person name="Heiman D."/>
            <person name="Howarth C."/>
            <person name="Mehta T."/>
            <person name="Neiman D."/>
            <person name="Pearson M."/>
            <person name="Roberts A."/>
            <person name="Saif S."/>
            <person name="Shea T."/>
            <person name="Shenoy N."/>
            <person name="Sisk P."/>
            <person name="Stolte C."/>
            <person name="Sykes S."/>
            <person name="White J."/>
            <person name="Yandava C."/>
            <person name="Burger G."/>
            <person name="Gray M.W."/>
            <person name="Holland P.W.H."/>
            <person name="King N."/>
            <person name="Lang F.B.F."/>
            <person name="Roger A.J."/>
            <person name="Ruiz-Trillo I."/>
            <person name="Haas B."/>
            <person name="Nusbaum C."/>
            <person name="Birren B."/>
        </authorList>
    </citation>
    <scope>NUCLEOTIDE SEQUENCE [LARGE SCALE GENOMIC DNA]</scope>
    <source>
        <strain evidence="4 5">JP610</strain>
    </source>
</reference>
<dbReference type="GeneID" id="25906528"/>
<dbReference type="AlphaFoldDB" id="A0A0L0FXW4"/>
<dbReference type="GO" id="GO:0005762">
    <property type="term" value="C:mitochondrial large ribosomal subunit"/>
    <property type="evidence" value="ECO:0007669"/>
    <property type="project" value="TreeGrafter"/>
</dbReference>
<comment type="similarity">
    <text evidence="1">Belongs to the universal ribosomal protein uL13 family.</text>
</comment>
<evidence type="ECO:0000256" key="3">
    <source>
        <dbReference type="ARBA" id="ARBA00023274"/>
    </source>
</evidence>
<dbReference type="Gene3D" id="3.90.1180.10">
    <property type="entry name" value="Ribosomal protein L13"/>
    <property type="match status" value="1"/>
</dbReference>
<dbReference type="OrthoDB" id="274622at2759"/>
<keyword evidence="2 4" id="KW-0689">Ribosomal protein</keyword>
<dbReference type="EMBL" id="KQ242009">
    <property type="protein sequence ID" value="KNC81670.1"/>
    <property type="molecule type" value="Genomic_DNA"/>
</dbReference>